<dbReference type="EMBL" id="JACCKX010000001">
    <property type="protein sequence ID" value="NZA03167.1"/>
    <property type="molecule type" value="Genomic_DNA"/>
</dbReference>
<proteinExistence type="predicted"/>
<reference evidence="1 2" key="1">
    <citation type="submission" date="2020-07" db="EMBL/GenBank/DDBJ databases">
        <authorList>
            <person name="Maaloum M."/>
        </authorList>
    </citation>
    <scope>NUCLEOTIDE SEQUENCE [LARGE SCALE GENOMIC DNA]</scope>
    <source>
        <strain evidence="1 2">GCS-AN-3</strain>
    </source>
</reference>
<accession>A0A853IZ03</accession>
<protein>
    <submittedName>
        <fullName evidence="1">Uncharacterized protein</fullName>
    </submittedName>
</protein>
<dbReference type="SUPFAM" id="SSF116734">
    <property type="entry name" value="DNA methylase specificity domain"/>
    <property type="match status" value="1"/>
</dbReference>
<keyword evidence="2" id="KW-1185">Reference proteome</keyword>
<evidence type="ECO:0000313" key="1">
    <source>
        <dbReference type="EMBL" id="NZA03167.1"/>
    </source>
</evidence>
<sequence length="134" mass="15541">MNEEKKLVPKLRFPEFRRAEGWEMTLLEKCLGYQQPTPYLVKDERYSPIFKTPVLTAGKTFILGYTNEEHGIFREGLPVIIFDDFTTATQFVDFPFKAKSSAMKILLAKDGANIKFMFETLRNVSFEVGAHERH</sequence>
<dbReference type="RefSeq" id="WP_180551417.1">
    <property type="nucleotide sequence ID" value="NZ_JACCKX010000001.1"/>
</dbReference>
<dbReference type="AlphaFoldDB" id="A0A853IZ03"/>
<evidence type="ECO:0000313" key="2">
    <source>
        <dbReference type="Proteomes" id="UP000589716"/>
    </source>
</evidence>
<dbReference type="Proteomes" id="UP000589716">
    <property type="component" value="Unassembled WGS sequence"/>
</dbReference>
<name>A0A853IZ03_9BURK</name>
<organism evidence="1 2">
    <name type="scientific">Ottowia beijingensis</name>
    <dbReference type="NCBI Taxonomy" id="1207057"/>
    <lineage>
        <taxon>Bacteria</taxon>
        <taxon>Pseudomonadati</taxon>
        <taxon>Pseudomonadota</taxon>
        <taxon>Betaproteobacteria</taxon>
        <taxon>Burkholderiales</taxon>
        <taxon>Comamonadaceae</taxon>
        <taxon>Ottowia</taxon>
    </lineage>
</organism>
<gene>
    <name evidence="1" type="ORF">H0I39_18200</name>
</gene>
<comment type="caution">
    <text evidence="1">The sequence shown here is derived from an EMBL/GenBank/DDBJ whole genome shotgun (WGS) entry which is preliminary data.</text>
</comment>